<evidence type="ECO:0000313" key="7">
    <source>
        <dbReference type="Proteomes" id="UP001243623"/>
    </source>
</evidence>
<keyword evidence="5" id="KW-1133">Transmembrane helix</keyword>
<evidence type="ECO:0000256" key="5">
    <source>
        <dbReference type="SAM" id="Phobius"/>
    </source>
</evidence>
<dbReference type="GO" id="GO:0006310">
    <property type="term" value="P:DNA recombination"/>
    <property type="evidence" value="ECO:0007669"/>
    <property type="project" value="UniProtKB-KW"/>
</dbReference>
<evidence type="ECO:0000256" key="2">
    <source>
        <dbReference type="ARBA" id="ARBA00009840"/>
    </source>
</evidence>
<accession>A0A9Y2ADU8</accession>
<dbReference type="RefSeq" id="WP_147669194.1">
    <property type="nucleotide sequence ID" value="NZ_CP120678.1"/>
</dbReference>
<sequence>MEYGIVIISIGNLLLTLGIFLYLLKTIDKNKDINKSLGALEKNILQIHHYMQNEMSVNRLENNKNTNLLRQELFSQLNNFNESLIKRMNESNTAELNQLAVFAKQLNALADMNEKKFDKLKDSIIVQLRHLQNDNNNQLEEMRKVVDEKLHATLEKRLGESFQLVSERLEQVHKGLGEMKTLANGVGDLKRVLSNVKTRGIWGEIQLENLLEQILTIEQYEKNVATIPNSCERVEFAIKLPGKHIHEGSVWLPIDAKFPQEDYQRLLDAQDKADTALIEECAKSIENRIKSEAKDIKNKYVCVPYTTEFAILFLPIEGLYAEVLRRPGLCEFLMQKYKIIVTGPTTLAALLNSLQIGFRTLAIEKRSSEVWSILGAVKTEFGKFGDLLEKTNKKLQEASNVIDAAARKTRTIERKLKTVEELPVDESNYILDFTE</sequence>
<dbReference type="PANTHER" id="PTHR30563:SF0">
    <property type="entry name" value="DNA RECOMBINATION PROTEIN RMUC"/>
    <property type="match status" value="1"/>
</dbReference>
<dbReference type="KEGG" id="sgbi:P3F81_07230"/>
<dbReference type="Pfam" id="PF02646">
    <property type="entry name" value="RmuC"/>
    <property type="match status" value="1"/>
</dbReference>
<dbReference type="PANTHER" id="PTHR30563">
    <property type="entry name" value="DNA RECOMBINATION PROTEIN RMUC"/>
    <property type="match status" value="1"/>
</dbReference>
<protein>
    <submittedName>
        <fullName evidence="6">DNA recombination protein RmuC</fullName>
    </submittedName>
</protein>
<keyword evidence="7" id="KW-1185">Reference proteome</keyword>
<dbReference type="AlphaFoldDB" id="A0A9Y2ADU8"/>
<evidence type="ECO:0000256" key="3">
    <source>
        <dbReference type="ARBA" id="ARBA00023054"/>
    </source>
</evidence>
<dbReference type="InterPro" id="IPR003798">
    <property type="entry name" value="DNA_recombination_RmuC"/>
</dbReference>
<evidence type="ECO:0000256" key="1">
    <source>
        <dbReference type="ARBA" id="ARBA00003416"/>
    </source>
</evidence>
<comment type="function">
    <text evidence="1">Involved in DNA recombination.</text>
</comment>
<organism evidence="6 7">
    <name type="scientific">Selenobaculum gibii</name>
    <dbReference type="NCBI Taxonomy" id="3054208"/>
    <lineage>
        <taxon>Bacteria</taxon>
        <taxon>Bacillati</taxon>
        <taxon>Bacillota</taxon>
        <taxon>Negativicutes</taxon>
        <taxon>Selenomonadales</taxon>
        <taxon>Selenomonadaceae</taxon>
        <taxon>Selenobaculum</taxon>
    </lineage>
</organism>
<keyword evidence="5" id="KW-0812">Transmembrane</keyword>
<keyword evidence="4" id="KW-0233">DNA recombination</keyword>
<feature type="transmembrane region" description="Helical" evidence="5">
    <location>
        <begin position="6"/>
        <end position="24"/>
    </location>
</feature>
<name>A0A9Y2ADU8_9FIRM</name>
<keyword evidence="3" id="KW-0175">Coiled coil</keyword>
<dbReference type="EMBL" id="CP120678">
    <property type="protein sequence ID" value="WIW69715.1"/>
    <property type="molecule type" value="Genomic_DNA"/>
</dbReference>
<keyword evidence="5" id="KW-0472">Membrane</keyword>
<dbReference type="Proteomes" id="UP001243623">
    <property type="component" value="Chromosome"/>
</dbReference>
<gene>
    <name evidence="6" type="primary">rmuC</name>
    <name evidence="6" type="ORF">P3F81_07230</name>
</gene>
<comment type="similarity">
    <text evidence="2">Belongs to the RmuC family.</text>
</comment>
<proteinExistence type="inferred from homology"/>
<evidence type="ECO:0000256" key="4">
    <source>
        <dbReference type="ARBA" id="ARBA00023172"/>
    </source>
</evidence>
<evidence type="ECO:0000313" key="6">
    <source>
        <dbReference type="EMBL" id="WIW69715.1"/>
    </source>
</evidence>
<reference evidence="6" key="1">
    <citation type="submission" date="2023-03" db="EMBL/GenBank/DDBJ databases">
        <title>Selenobaculum gbiensis gen. nov. sp. nov., a new bacterium isolated from the gut microbiota of IBD patient.</title>
        <authorList>
            <person name="Yeo S."/>
            <person name="Park H."/>
            <person name="Huh C.S."/>
        </authorList>
    </citation>
    <scope>NUCLEOTIDE SEQUENCE</scope>
    <source>
        <strain evidence="6">ICN-92133</strain>
    </source>
</reference>